<keyword evidence="4 6" id="KW-1133">Transmembrane helix</keyword>
<gene>
    <name evidence="7" type="ORF">OUY22_11340</name>
</gene>
<evidence type="ECO:0000256" key="2">
    <source>
        <dbReference type="ARBA" id="ARBA00022475"/>
    </source>
</evidence>
<feature type="transmembrane region" description="Helical" evidence="6">
    <location>
        <begin position="10"/>
        <end position="27"/>
    </location>
</feature>
<keyword evidence="3 6" id="KW-0812">Transmembrane</keyword>
<name>A0ABT4S9Y5_9ACTN</name>
<feature type="transmembrane region" description="Helical" evidence="6">
    <location>
        <begin position="57"/>
        <end position="76"/>
    </location>
</feature>
<evidence type="ECO:0000256" key="3">
    <source>
        <dbReference type="ARBA" id="ARBA00022692"/>
    </source>
</evidence>
<feature type="transmembrane region" description="Helical" evidence="6">
    <location>
        <begin position="88"/>
        <end position="107"/>
    </location>
</feature>
<feature type="transmembrane region" description="Helical" evidence="6">
    <location>
        <begin position="236"/>
        <end position="254"/>
    </location>
</feature>
<feature type="transmembrane region" description="Helical" evidence="6">
    <location>
        <begin position="158"/>
        <end position="176"/>
    </location>
</feature>
<keyword evidence="2" id="KW-1003">Cell membrane</keyword>
<evidence type="ECO:0000256" key="4">
    <source>
        <dbReference type="ARBA" id="ARBA00022989"/>
    </source>
</evidence>
<comment type="caution">
    <text evidence="7">The sequence shown here is derived from an EMBL/GenBank/DDBJ whole genome shotgun (WGS) entry which is preliminary data.</text>
</comment>
<comment type="subcellular location">
    <subcellularLocation>
        <location evidence="1">Cell membrane</location>
        <topology evidence="1">Multi-pass membrane protein</topology>
    </subcellularLocation>
</comment>
<evidence type="ECO:0000313" key="8">
    <source>
        <dbReference type="Proteomes" id="UP001144036"/>
    </source>
</evidence>
<evidence type="ECO:0000313" key="7">
    <source>
        <dbReference type="EMBL" id="MDA0634012.1"/>
    </source>
</evidence>
<dbReference type="InterPro" id="IPR043428">
    <property type="entry name" value="LivM-like"/>
</dbReference>
<feature type="transmembrane region" description="Helical" evidence="6">
    <location>
        <begin position="209"/>
        <end position="230"/>
    </location>
</feature>
<proteinExistence type="predicted"/>
<feature type="transmembrane region" description="Helical" evidence="6">
    <location>
        <begin position="286"/>
        <end position="307"/>
    </location>
</feature>
<dbReference type="PANTHER" id="PTHR30482">
    <property type="entry name" value="HIGH-AFFINITY BRANCHED-CHAIN AMINO ACID TRANSPORT SYSTEM PERMEASE"/>
    <property type="match status" value="1"/>
</dbReference>
<dbReference type="EMBL" id="JAPNNL010000033">
    <property type="protein sequence ID" value="MDA0634012.1"/>
    <property type="molecule type" value="Genomic_DNA"/>
</dbReference>
<dbReference type="CDD" id="cd06581">
    <property type="entry name" value="TM_PBP1_LivM_like"/>
    <property type="match status" value="1"/>
</dbReference>
<keyword evidence="8" id="KW-1185">Reference proteome</keyword>
<organism evidence="7 8">
    <name type="scientific">Nonomuraea corallina</name>
    <dbReference type="NCBI Taxonomy" id="2989783"/>
    <lineage>
        <taxon>Bacteria</taxon>
        <taxon>Bacillati</taxon>
        <taxon>Actinomycetota</taxon>
        <taxon>Actinomycetes</taxon>
        <taxon>Streptosporangiales</taxon>
        <taxon>Streptosporangiaceae</taxon>
        <taxon>Nonomuraea</taxon>
    </lineage>
</organism>
<evidence type="ECO:0000256" key="6">
    <source>
        <dbReference type="SAM" id="Phobius"/>
    </source>
</evidence>
<accession>A0ABT4S9Y5</accession>
<sequence length="334" mass="34220">MPDRRSPARTLRPVLLLAVLAVLPLLLDSFSLYQATMILVYVTAIIGLDIVFGRAGVLSVAQAVFIGIGAYTAAWMSRTTSVSIGVELIAAAVVAGLAAILVGLPALRVSGLRLAILTFAFVELFQWGLTTFASVTGGTQGLLVNPGGFGAITTADPLVGYGLAAVIALLATWLVIRLQRNPIGRAMAAVKNSNLLAESAGVSTVRTKLIAFMLSGMLGGLAGVVLAHVAGSVTPAGFTVFSSLNLLVALILGGTGRAHGAWLGAAYVVLMPELFARLGIPNAYPIVNGAVLMLLLVVLPGGIASVLDGIRDRVARRGAAPPPPLTPAAERSSS</sequence>
<evidence type="ECO:0000256" key="5">
    <source>
        <dbReference type="ARBA" id="ARBA00023136"/>
    </source>
</evidence>
<dbReference type="Proteomes" id="UP001144036">
    <property type="component" value="Unassembled WGS sequence"/>
</dbReference>
<dbReference type="PANTHER" id="PTHR30482:SF20">
    <property type="entry name" value="HIGH-AFFINITY BRANCHED-CHAIN AMINO ACID TRANSPORT SYSTEM PERMEASE PROTEIN LIVM"/>
    <property type="match status" value="1"/>
</dbReference>
<dbReference type="InterPro" id="IPR001851">
    <property type="entry name" value="ABC_transp_permease"/>
</dbReference>
<dbReference type="RefSeq" id="WP_270154820.1">
    <property type="nucleotide sequence ID" value="NZ_JAPNNL010000033.1"/>
</dbReference>
<protein>
    <submittedName>
        <fullName evidence="7">Branched-chain amino acid ABC transporter permease</fullName>
    </submittedName>
</protein>
<evidence type="ECO:0000256" key="1">
    <source>
        <dbReference type="ARBA" id="ARBA00004651"/>
    </source>
</evidence>
<feature type="transmembrane region" description="Helical" evidence="6">
    <location>
        <begin position="261"/>
        <end position="280"/>
    </location>
</feature>
<keyword evidence="5 6" id="KW-0472">Membrane</keyword>
<reference evidence="7" key="1">
    <citation type="submission" date="2022-11" db="EMBL/GenBank/DDBJ databases">
        <title>Nonomuraea corallina sp. nov., a new species of the genus Nonomuraea isolated from sea side sediment in Thai sea.</title>
        <authorList>
            <person name="Ngamcharungchit C."/>
            <person name="Matsumoto A."/>
            <person name="Suriyachadkun C."/>
            <person name="Panbangred W."/>
            <person name="Inahashi Y."/>
            <person name="Intra B."/>
        </authorList>
    </citation>
    <scope>NUCLEOTIDE SEQUENCE</scope>
    <source>
        <strain evidence="7">MCN248</strain>
    </source>
</reference>
<dbReference type="Pfam" id="PF02653">
    <property type="entry name" value="BPD_transp_2"/>
    <property type="match status" value="1"/>
</dbReference>